<evidence type="ECO:0000313" key="8">
    <source>
        <dbReference type="Proteomes" id="UP000594638"/>
    </source>
</evidence>
<dbReference type="PROSITE" id="PS50891">
    <property type="entry name" value="LOB"/>
    <property type="match status" value="1"/>
</dbReference>
<comment type="similarity">
    <text evidence="2">Belongs to the LOB domain-containing protein family.</text>
</comment>
<keyword evidence="3" id="KW-0217">Developmental protein</keyword>
<dbReference type="AlphaFoldDB" id="A0A8S0RFQ5"/>
<dbReference type="PANTHER" id="PTHR31301">
    <property type="entry name" value="LOB DOMAIN-CONTAINING PROTEIN 4-RELATED"/>
    <property type="match status" value="1"/>
</dbReference>
<evidence type="ECO:0000256" key="2">
    <source>
        <dbReference type="ARBA" id="ARBA00005474"/>
    </source>
</evidence>
<feature type="compositionally biased region" description="Basic and acidic residues" evidence="5">
    <location>
        <begin position="313"/>
        <end position="323"/>
    </location>
</feature>
<evidence type="ECO:0000256" key="4">
    <source>
        <dbReference type="ARBA" id="ARBA00023242"/>
    </source>
</evidence>
<sequence length="323" mass="36224">MSSSNSSCAACKFLRRKCTQDCVFAPYFPPDNPQKFDNVHRVFGASNVSKILSELNPSQREAAANSLAYEAAYRLRDPVYGCVGLIYLLYHKLRQVQHDLYNTKNKLAQYIGPSDMLPNMNHPGFMHQRPNIGASSYQVMPYNMQPMMGGPAVFPQWALVIRDSQQQPPPRPRPPPQQQQILEAQQLAMAAAPRKLDMFRNYEQQLHLQQNDIVRFNSGFETAGGTVTLTGLNQMIPATAAAANMPLALALGSNEGNPYGHHIQQQAAEQSHSHHPQQLDLFPYELSIQQQQQLNATPHHQAQELQTSQPHSASREEGRSFDP</sequence>
<dbReference type="PANTHER" id="PTHR31301:SF83">
    <property type="entry name" value="PROTEIN ASYMMETRIC LEAVES 2"/>
    <property type="match status" value="1"/>
</dbReference>
<evidence type="ECO:0000256" key="5">
    <source>
        <dbReference type="SAM" id="MobiDB-lite"/>
    </source>
</evidence>
<dbReference type="Pfam" id="PF03195">
    <property type="entry name" value="LOB"/>
    <property type="match status" value="1"/>
</dbReference>
<comment type="subcellular location">
    <subcellularLocation>
        <location evidence="1">Nucleus</location>
    </subcellularLocation>
</comment>
<organism evidence="7 8">
    <name type="scientific">Olea europaea subsp. europaea</name>
    <dbReference type="NCBI Taxonomy" id="158383"/>
    <lineage>
        <taxon>Eukaryota</taxon>
        <taxon>Viridiplantae</taxon>
        <taxon>Streptophyta</taxon>
        <taxon>Embryophyta</taxon>
        <taxon>Tracheophyta</taxon>
        <taxon>Spermatophyta</taxon>
        <taxon>Magnoliopsida</taxon>
        <taxon>eudicotyledons</taxon>
        <taxon>Gunneridae</taxon>
        <taxon>Pentapetalae</taxon>
        <taxon>asterids</taxon>
        <taxon>lamiids</taxon>
        <taxon>Lamiales</taxon>
        <taxon>Oleaceae</taxon>
        <taxon>Oleeae</taxon>
        <taxon>Olea</taxon>
    </lineage>
</organism>
<proteinExistence type="inferred from homology"/>
<feature type="region of interest" description="Disordered" evidence="5">
    <location>
        <begin position="292"/>
        <end position="323"/>
    </location>
</feature>
<dbReference type="GO" id="GO:0005634">
    <property type="term" value="C:nucleus"/>
    <property type="evidence" value="ECO:0007669"/>
    <property type="project" value="UniProtKB-SubCell"/>
</dbReference>
<evidence type="ECO:0000259" key="6">
    <source>
        <dbReference type="PROSITE" id="PS50891"/>
    </source>
</evidence>
<evidence type="ECO:0000256" key="1">
    <source>
        <dbReference type="ARBA" id="ARBA00004123"/>
    </source>
</evidence>
<dbReference type="EMBL" id="CACTIH010003616">
    <property type="protein sequence ID" value="CAA2978096.1"/>
    <property type="molecule type" value="Genomic_DNA"/>
</dbReference>
<dbReference type="Gramene" id="OE9A099447T1">
    <property type="protein sequence ID" value="OE9A099447C1"/>
    <property type="gene ID" value="OE9A099447"/>
</dbReference>
<accession>A0A8S0RFQ5</accession>
<gene>
    <name evidence="7" type="ORF">OLEA9_A099447</name>
</gene>
<protein>
    <recommendedName>
        <fullName evidence="6">LOB domain-containing protein</fullName>
    </recommendedName>
</protein>
<evidence type="ECO:0000313" key="7">
    <source>
        <dbReference type="EMBL" id="CAA2978096.1"/>
    </source>
</evidence>
<dbReference type="OrthoDB" id="772606at2759"/>
<reference evidence="7 8" key="1">
    <citation type="submission" date="2019-12" db="EMBL/GenBank/DDBJ databases">
        <authorList>
            <person name="Alioto T."/>
            <person name="Alioto T."/>
            <person name="Gomez Garrido J."/>
        </authorList>
    </citation>
    <scope>NUCLEOTIDE SEQUENCE [LARGE SCALE GENOMIC DNA]</scope>
</reference>
<dbReference type="InterPro" id="IPR004883">
    <property type="entry name" value="LOB"/>
</dbReference>
<keyword evidence="4" id="KW-0539">Nucleus</keyword>
<evidence type="ECO:0000256" key="3">
    <source>
        <dbReference type="ARBA" id="ARBA00022473"/>
    </source>
</evidence>
<keyword evidence="8" id="KW-1185">Reference proteome</keyword>
<comment type="caution">
    <text evidence="7">The sequence shown here is derived from an EMBL/GenBank/DDBJ whole genome shotgun (WGS) entry which is preliminary data.</text>
</comment>
<feature type="domain" description="LOB" evidence="6">
    <location>
        <begin position="6"/>
        <end position="107"/>
    </location>
</feature>
<dbReference type="Proteomes" id="UP000594638">
    <property type="component" value="Unassembled WGS sequence"/>
</dbReference>
<feature type="compositionally biased region" description="Polar residues" evidence="5">
    <location>
        <begin position="292"/>
        <end position="312"/>
    </location>
</feature>
<name>A0A8S0RFQ5_OLEEU</name>